<comment type="caution">
    <text evidence="1">The sequence shown here is derived from an EMBL/GenBank/DDBJ whole genome shotgun (WGS) entry which is preliminary data.</text>
</comment>
<accession>A0A835UUM8</accession>
<name>A0A835UUM8_VANPL</name>
<evidence type="ECO:0000313" key="2">
    <source>
        <dbReference type="Proteomes" id="UP000639772"/>
    </source>
</evidence>
<organism evidence="1 2">
    <name type="scientific">Vanilla planifolia</name>
    <name type="common">Vanilla</name>
    <dbReference type="NCBI Taxonomy" id="51239"/>
    <lineage>
        <taxon>Eukaryota</taxon>
        <taxon>Viridiplantae</taxon>
        <taxon>Streptophyta</taxon>
        <taxon>Embryophyta</taxon>
        <taxon>Tracheophyta</taxon>
        <taxon>Spermatophyta</taxon>
        <taxon>Magnoliopsida</taxon>
        <taxon>Liliopsida</taxon>
        <taxon>Asparagales</taxon>
        <taxon>Orchidaceae</taxon>
        <taxon>Vanilloideae</taxon>
        <taxon>Vanilleae</taxon>
        <taxon>Vanilla</taxon>
    </lineage>
</organism>
<reference evidence="1 2" key="1">
    <citation type="journal article" date="2020" name="Nat. Food">
        <title>A phased Vanilla planifolia genome enables genetic improvement of flavour and production.</title>
        <authorList>
            <person name="Hasing T."/>
            <person name="Tang H."/>
            <person name="Brym M."/>
            <person name="Khazi F."/>
            <person name="Huang T."/>
            <person name="Chambers A.H."/>
        </authorList>
    </citation>
    <scope>NUCLEOTIDE SEQUENCE [LARGE SCALE GENOMIC DNA]</scope>
    <source>
        <tissue evidence="1">Leaf</tissue>
    </source>
</reference>
<evidence type="ECO:0000313" key="1">
    <source>
        <dbReference type="EMBL" id="KAG0472361.1"/>
    </source>
</evidence>
<sequence length="50" mass="5603">MGTTMNGNQGCTCLKARNINVLDDLMLGAILHDLRSSCMSRFFHLMLNLM</sequence>
<dbReference type="EMBL" id="JADCNM010000008">
    <property type="protein sequence ID" value="KAG0472361.1"/>
    <property type="molecule type" value="Genomic_DNA"/>
</dbReference>
<proteinExistence type="predicted"/>
<protein>
    <submittedName>
        <fullName evidence="1">Uncharacterized protein</fullName>
    </submittedName>
</protein>
<dbReference type="AlphaFoldDB" id="A0A835UUM8"/>
<dbReference type="Proteomes" id="UP000639772">
    <property type="component" value="Unassembled WGS sequence"/>
</dbReference>
<gene>
    <name evidence="1" type="ORF">HPP92_016907</name>
</gene>